<dbReference type="AlphaFoldDB" id="A0A017RTZ9"/>
<dbReference type="CDD" id="cd00093">
    <property type="entry name" value="HTH_XRE"/>
    <property type="match status" value="1"/>
</dbReference>
<dbReference type="Proteomes" id="UP000019681">
    <property type="component" value="Unassembled WGS sequence"/>
</dbReference>
<keyword evidence="3" id="KW-1185">Reference proteome</keyword>
<sequence length="88" mass="10293">MIKIYLSRLLGERRMTQADLARKTGIRPTTINDIYHEMAERVNLEHLDLICEVLGCDLTELMEYIPNKIPKTGKNLVKKPKRKNKKEN</sequence>
<comment type="caution">
    <text evidence="2">The sequence shown here is derived from an EMBL/GenBank/DDBJ whole genome shotgun (WGS) entry which is preliminary data.</text>
</comment>
<dbReference type="Gene3D" id="1.10.260.40">
    <property type="entry name" value="lambda repressor-like DNA-binding domains"/>
    <property type="match status" value="1"/>
</dbReference>
<evidence type="ECO:0000313" key="2">
    <source>
        <dbReference type="EMBL" id="EYE88248.1"/>
    </source>
</evidence>
<proteinExistence type="predicted"/>
<dbReference type="Pfam" id="PF13443">
    <property type="entry name" value="HTH_26"/>
    <property type="match status" value="1"/>
</dbReference>
<dbReference type="InterPro" id="IPR010982">
    <property type="entry name" value="Lambda_DNA-bd_dom_sf"/>
</dbReference>
<protein>
    <submittedName>
        <fullName evidence="2">XRE family transcriptional regulator</fullName>
    </submittedName>
</protein>
<evidence type="ECO:0000313" key="3">
    <source>
        <dbReference type="Proteomes" id="UP000019681"/>
    </source>
</evidence>
<name>A0A017RTZ9_9CLOT</name>
<accession>A0A017RTZ9</accession>
<dbReference type="RefSeq" id="WP_035379940.1">
    <property type="nucleotide sequence ID" value="NZ_AZQP01000024.1"/>
</dbReference>
<gene>
    <name evidence="2" type="ORF">Q428_08595</name>
</gene>
<dbReference type="SUPFAM" id="SSF47413">
    <property type="entry name" value="lambda repressor-like DNA-binding domains"/>
    <property type="match status" value="1"/>
</dbReference>
<evidence type="ECO:0000259" key="1">
    <source>
        <dbReference type="PROSITE" id="PS50943"/>
    </source>
</evidence>
<reference evidence="2 3" key="1">
    <citation type="journal article" date="2014" name="Genome Announc.">
        <title>Draft Genome Sequence of Fervidicella metallireducens Strain AeBT, an Iron-Reducing Thermoanaerobe from the Great Artesian Basin.</title>
        <authorList>
            <person name="Patel B.K."/>
        </authorList>
    </citation>
    <scope>NUCLEOTIDE SEQUENCE [LARGE SCALE GENOMIC DNA]</scope>
    <source>
        <strain evidence="2 3">AeB</strain>
    </source>
</reference>
<dbReference type="STRING" id="1403537.Q428_08595"/>
<organism evidence="2 3">
    <name type="scientific">Fervidicella metallireducens AeB</name>
    <dbReference type="NCBI Taxonomy" id="1403537"/>
    <lineage>
        <taxon>Bacteria</taxon>
        <taxon>Bacillati</taxon>
        <taxon>Bacillota</taxon>
        <taxon>Clostridia</taxon>
        <taxon>Eubacteriales</taxon>
        <taxon>Clostridiaceae</taxon>
        <taxon>Fervidicella</taxon>
    </lineage>
</organism>
<dbReference type="InterPro" id="IPR001387">
    <property type="entry name" value="Cro/C1-type_HTH"/>
</dbReference>
<dbReference type="SMART" id="SM00530">
    <property type="entry name" value="HTH_XRE"/>
    <property type="match status" value="1"/>
</dbReference>
<dbReference type="EMBL" id="AZQP01000024">
    <property type="protein sequence ID" value="EYE88248.1"/>
    <property type="molecule type" value="Genomic_DNA"/>
</dbReference>
<dbReference type="PROSITE" id="PS50943">
    <property type="entry name" value="HTH_CROC1"/>
    <property type="match status" value="1"/>
</dbReference>
<dbReference type="OrthoDB" id="9804186at2"/>
<feature type="domain" description="HTH cro/C1-type" evidence="1">
    <location>
        <begin position="6"/>
        <end position="61"/>
    </location>
</feature>
<dbReference type="GO" id="GO:0003677">
    <property type="term" value="F:DNA binding"/>
    <property type="evidence" value="ECO:0007669"/>
    <property type="project" value="InterPro"/>
</dbReference>